<accession>A0A6A5WT50</accession>
<evidence type="ECO:0000313" key="2">
    <source>
        <dbReference type="EMBL" id="KAF2004757.1"/>
    </source>
</evidence>
<dbReference type="AlphaFoldDB" id="A0A6A5WT50"/>
<keyword evidence="1" id="KW-0472">Membrane</keyword>
<feature type="transmembrane region" description="Helical" evidence="1">
    <location>
        <begin position="16"/>
        <end position="38"/>
    </location>
</feature>
<sequence>MAPIPRSEAGSSRSSATIGISSAILAMLTLVVGILQLWKMHRNQRTQALIYELAGMDNEEDLGEEDEHSDGNTEGD</sequence>
<keyword evidence="1" id="KW-1133">Transmembrane helix</keyword>
<keyword evidence="3" id="KW-1185">Reference proteome</keyword>
<evidence type="ECO:0000313" key="3">
    <source>
        <dbReference type="Proteomes" id="UP000799779"/>
    </source>
</evidence>
<reference evidence="2" key="1">
    <citation type="journal article" date="2020" name="Stud. Mycol.">
        <title>101 Dothideomycetes genomes: a test case for predicting lifestyles and emergence of pathogens.</title>
        <authorList>
            <person name="Haridas S."/>
            <person name="Albert R."/>
            <person name="Binder M."/>
            <person name="Bloem J."/>
            <person name="Labutti K."/>
            <person name="Salamov A."/>
            <person name="Andreopoulos B."/>
            <person name="Baker S."/>
            <person name="Barry K."/>
            <person name="Bills G."/>
            <person name="Bluhm B."/>
            <person name="Cannon C."/>
            <person name="Castanera R."/>
            <person name="Culley D."/>
            <person name="Daum C."/>
            <person name="Ezra D."/>
            <person name="Gonzalez J."/>
            <person name="Henrissat B."/>
            <person name="Kuo A."/>
            <person name="Liang C."/>
            <person name="Lipzen A."/>
            <person name="Lutzoni F."/>
            <person name="Magnuson J."/>
            <person name="Mondo S."/>
            <person name="Nolan M."/>
            <person name="Ohm R."/>
            <person name="Pangilinan J."/>
            <person name="Park H.-J."/>
            <person name="Ramirez L."/>
            <person name="Alfaro M."/>
            <person name="Sun H."/>
            <person name="Tritt A."/>
            <person name="Yoshinaga Y."/>
            <person name="Zwiers L.-H."/>
            <person name="Turgeon B."/>
            <person name="Goodwin S."/>
            <person name="Spatafora J."/>
            <person name="Crous P."/>
            <person name="Grigoriev I."/>
        </authorList>
    </citation>
    <scope>NUCLEOTIDE SEQUENCE</scope>
    <source>
        <strain evidence="2">CBS 123094</strain>
    </source>
</reference>
<proteinExistence type="predicted"/>
<name>A0A6A5WT50_9PLEO</name>
<organism evidence="2 3">
    <name type="scientific">Amniculicola lignicola CBS 123094</name>
    <dbReference type="NCBI Taxonomy" id="1392246"/>
    <lineage>
        <taxon>Eukaryota</taxon>
        <taxon>Fungi</taxon>
        <taxon>Dikarya</taxon>
        <taxon>Ascomycota</taxon>
        <taxon>Pezizomycotina</taxon>
        <taxon>Dothideomycetes</taxon>
        <taxon>Pleosporomycetidae</taxon>
        <taxon>Pleosporales</taxon>
        <taxon>Amniculicolaceae</taxon>
        <taxon>Amniculicola</taxon>
    </lineage>
</organism>
<keyword evidence="1" id="KW-0812">Transmembrane</keyword>
<protein>
    <submittedName>
        <fullName evidence="2">Uncharacterized protein</fullName>
    </submittedName>
</protein>
<dbReference type="EMBL" id="ML977566">
    <property type="protein sequence ID" value="KAF2004757.1"/>
    <property type="molecule type" value="Genomic_DNA"/>
</dbReference>
<gene>
    <name evidence="2" type="ORF">P154DRAFT_571962</name>
</gene>
<dbReference type="Proteomes" id="UP000799779">
    <property type="component" value="Unassembled WGS sequence"/>
</dbReference>
<evidence type="ECO:0000256" key="1">
    <source>
        <dbReference type="SAM" id="Phobius"/>
    </source>
</evidence>